<dbReference type="Proteomes" id="UP000028007">
    <property type="component" value="Unassembled WGS sequence"/>
</dbReference>
<dbReference type="EMBL" id="JNFF01000020">
    <property type="protein sequence ID" value="KEQ31083.1"/>
    <property type="molecule type" value="Genomic_DNA"/>
</dbReference>
<dbReference type="eggNOG" id="COG4430">
    <property type="taxonomic scope" value="Bacteria"/>
</dbReference>
<evidence type="ECO:0008006" key="3">
    <source>
        <dbReference type="Google" id="ProtNLM"/>
    </source>
</evidence>
<keyword evidence="2" id="KW-1185">Reference proteome</keyword>
<dbReference type="SUPFAM" id="SSF141694">
    <property type="entry name" value="AF2212/PG0164-like"/>
    <property type="match status" value="1"/>
</dbReference>
<organism evidence="1 2">
    <name type="scientific">Pedobacter antarcticus 4BY</name>
    <dbReference type="NCBI Taxonomy" id="1358423"/>
    <lineage>
        <taxon>Bacteria</taxon>
        <taxon>Pseudomonadati</taxon>
        <taxon>Bacteroidota</taxon>
        <taxon>Sphingobacteriia</taxon>
        <taxon>Sphingobacteriales</taxon>
        <taxon>Sphingobacteriaceae</taxon>
        <taxon>Pedobacter</taxon>
    </lineage>
</organism>
<evidence type="ECO:0000313" key="1">
    <source>
        <dbReference type="EMBL" id="KEQ31083.1"/>
    </source>
</evidence>
<dbReference type="OrthoDB" id="8246703at2"/>
<evidence type="ECO:0000313" key="2">
    <source>
        <dbReference type="Proteomes" id="UP000028007"/>
    </source>
</evidence>
<gene>
    <name evidence="1" type="ORF">N180_08330</name>
</gene>
<dbReference type="RefSeq" id="WP_037438465.1">
    <property type="nucleotide sequence ID" value="NZ_JNFF01000020.1"/>
</dbReference>
<sequence>MKYLVKNKELELKYEAGKGAWTYHIQVPNTKHIVGKWGSLKVSGTIDNYTIDSINLFTIGGQDKLISINDKIRKAISKSGGDTVTVTLYLLTSKEPITEKEILDTFRNSGVLKSFNKLPKEDRIKIIEKISSTKSEDKQVNLILKYIDQLGDDND</sequence>
<dbReference type="Pfam" id="PF08922">
    <property type="entry name" value="DUF1905"/>
    <property type="match status" value="1"/>
</dbReference>
<accession>A0A081PK60</accession>
<dbReference type="InterPro" id="IPR037079">
    <property type="entry name" value="AF2212/PG0164-like_sf"/>
</dbReference>
<proteinExistence type="predicted"/>
<dbReference type="AlphaFoldDB" id="A0A081PK60"/>
<name>A0A081PK60_9SPHI</name>
<protein>
    <recommendedName>
        <fullName evidence="3">DUF1905 domain-containing protein</fullName>
    </recommendedName>
</protein>
<comment type="caution">
    <text evidence="1">The sequence shown here is derived from an EMBL/GenBank/DDBJ whole genome shotgun (WGS) entry which is preliminary data.</text>
</comment>
<dbReference type="Gene3D" id="2.40.30.100">
    <property type="entry name" value="AF2212/PG0164-like"/>
    <property type="match status" value="1"/>
</dbReference>
<reference evidence="1 2" key="1">
    <citation type="journal article" date="1992" name="Int. J. Syst. Bacteriol.">
        <title>Sphingobacterium antarcticus sp. nov. a Psychrotrophic Bacterium from the Soils of Schirmacher Oasis, Antarctica.</title>
        <authorList>
            <person name="Shivaji S."/>
            <person name="Ray M.K."/>
            <person name="Rao N.S."/>
            <person name="Saiserr L."/>
            <person name="Jagannadham M.V."/>
            <person name="Kumar G.S."/>
            <person name="Reddy G."/>
            <person name="Bhargava P.M."/>
        </authorList>
    </citation>
    <scope>NUCLEOTIDE SEQUENCE [LARGE SCALE GENOMIC DNA]</scope>
    <source>
        <strain evidence="1 2">4BY</strain>
    </source>
</reference>
<dbReference type="InterPro" id="IPR015018">
    <property type="entry name" value="DUF1905"/>
</dbReference>